<organism evidence="2 3">
    <name type="scientific">Ameiurus melas</name>
    <name type="common">Black bullhead</name>
    <name type="synonym">Silurus melas</name>
    <dbReference type="NCBI Taxonomy" id="219545"/>
    <lineage>
        <taxon>Eukaryota</taxon>
        <taxon>Metazoa</taxon>
        <taxon>Chordata</taxon>
        <taxon>Craniata</taxon>
        <taxon>Vertebrata</taxon>
        <taxon>Euteleostomi</taxon>
        <taxon>Actinopterygii</taxon>
        <taxon>Neopterygii</taxon>
        <taxon>Teleostei</taxon>
        <taxon>Ostariophysi</taxon>
        <taxon>Siluriformes</taxon>
        <taxon>Ictaluridae</taxon>
        <taxon>Ameiurus</taxon>
    </lineage>
</organism>
<accession>A0A7J5ZUI6</accession>
<name>A0A7J5ZUI6_AMEME</name>
<dbReference type="CDD" id="cd22286">
    <property type="entry name" value="HD_PAXX_N"/>
    <property type="match status" value="1"/>
</dbReference>
<reference evidence="2 3" key="1">
    <citation type="submission" date="2020-02" db="EMBL/GenBank/DDBJ databases">
        <title>A chromosome-scale genome assembly of the black bullhead catfish (Ameiurus melas).</title>
        <authorList>
            <person name="Wen M."/>
            <person name="Zham M."/>
            <person name="Cabau C."/>
            <person name="Klopp C."/>
            <person name="Donnadieu C."/>
            <person name="Roques C."/>
            <person name="Bouchez O."/>
            <person name="Lampietro C."/>
            <person name="Jouanno E."/>
            <person name="Herpin A."/>
            <person name="Louis A."/>
            <person name="Berthelot C."/>
            <person name="Parey E."/>
            <person name="Roest-Crollius H."/>
            <person name="Braasch I."/>
            <person name="Postlethwait J."/>
            <person name="Robinson-Rechavi M."/>
            <person name="Echchiki A."/>
            <person name="Begum T."/>
            <person name="Montfort J."/>
            <person name="Schartl M."/>
            <person name="Bobe J."/>
            <person name="Guiguen Y."/>
        </authorList>
    </citation>
    <scope>NUCLEOTIDE SEQUENCE [LARGE SCALE GENOMIC DNA]</scope>
    <source>
        <strain evidence="2">M_S1</strain>
        <tissue evidence="2">Blood</tissue>
    </source>
</reference>
<comment type="caution">
    <text evidence="2">The sequence shown here is derived from an EMBL/GenBank/DDBJ whole genome shotgun (WGS) entry which is preliminary data.</text>
</comment>
<dbReference type="GO" id="GO:0005634">
    <property type="term" value="C:nucleus"/>
    <property type="evidence" value="ECO:0007669"/>
    <property type="project" value="TreeGrafter"/>
</dbReference>
<gene>
    <name evidence="2" type="ORF">AMELA_G00237980</name>
</gene>
<dbReference type="InterPro" id="IPR027873">
    <property type="entry name" value="PAXX"/>
</dbReference>
<dbReference type="AlphaFoldDB" id="A0A7J5ZUI6"/>
<dbReference type="PANTHER" id="PTHR28586">
    <property type="entry name" value="PROTEIN PAXX"/>
    <property type="match status" value="1"/>
</dbReference>
<dbReference type="InterPro" id="IPR054134">
    <property type="entry name" value="PAXX_N"/>
</dbReference>
<feature type="region of interest" description="Disordered" evidence="1">
    <location>
        <begin position="1"/>
        <end position="25"/>
    </location>
</feature>
<evidence type="ECO:0000313" key="3">
    <source>
        <dbReference type="Proteomes" id="UP000593565"/>
    </source>
</evidence>
<feature type="region of interest" description="Disordered" evidence="1">
    <location>
        <begin position="139"/>
        <end position="205"/>
    </location>
</feature>
<sequence length="205" mass="22662">MAPRCTHAQKRWRRAVDEPRSRDKKDLSKYVCFTQKKPAGIIIGLSNGETVWEADLSEETLSQLKKKLSLKSTEDYALKLKNACRSGSAFVSLHEDNAVLHLGSEPAEFDVSFSKLADHEGRTELKDLLFKMADSLMQQDNTGATSSSSPLKTSQKRSTGFEPRRQPTGPTIAVKKRFPGDSLINPGTKRKRSATGVAFDDGCDT</sequence>
<dbReference type="GO" id="GO:0035861">
    <property type="term" value="C:site of double-strand break"/>
    <property type="evidence" value="ECO:0007669"/>
    <property type="project" value="TreeGrafter"/>
</dbReference>
<dbReference type="PANTHER" id="PTHR28586:SF1">
    <property type="entry name" value="PROTEIN PAXX"/>
    <property type="match status" value="1"/>
</dbReference>
<protein>
    <submittedName>
        <fullName evidence="2">Uncharacterized protein</fullName>
    </submittedName>
</protein>
<evidence type="ECO:0000313" key="2">
    <source>
        <dbReference type="EMBL" id="KAF4074304.1"/>
    </source>
</evidence>
<feature type="compositionally biased region" description="Basic and acidic residues" evidence="1">
    <location>
        <begin position="14"/>
        <end position="25"/>
    </location>
</feature>
<dbReference type="GO" id="GO:0006303">
    <property type="term" value="P:double-strand break repair via nonhomologous end joining"/>
    <property type="evidence" value="ECO:0007669"/>
    <property type="project" value="InterPro"/>
</dbReference>
<evidence type="ECO:0000256" key="1">
    <source>
        <dbReference type="SAM" id="MobiDB-lite"/>
    </source>
</evidence>
<feature type="compositionally biased region" description="Polar residues" evidence="1">
    <location>
        <begin position="139"/>
        <end position="158"/>
    </location>
</feature>
<proteinExistence type="predicted"/>
<keyword evidence="3" id="KW-1185">Reference proteome</keyword>
<dbReference type="EMBL" id="JAAGNN010000022">
    <property type="protein sequence ID" value="KAF4074304.1"/>
    <property type="molecule type" value="Genomic_DNA"/>
</dbReference>
<dbReference type="Pfam" id="PF15384">
    <property type="entry name" value="PAXX"/>
    <property type="match status" value="1"/>
</dbReference>
<dbReference type="Proteomes" id="UP000593565">
    <property type="component" value="Unassembled WGS sequence"/>
</dbReference>
<dbReference type="GO" id="GO:0070419">
    <property type="term" value="C:nonhomologous end joining complex"/>
    <property type="evidence" value="ECO:0007669"/>
    <property type="project" value="TreeGrafter"/>
</dbReference>
<dbReference type="GO" id="GO:0060090">
    <property type="term" value="F:molecular adaptor activity"/>
    <property type="evidence" value="ECO:0007669"/>
    <property type="project" value="TreeGrafter"/>
</dbReference>